<gene>
    <name evidence="1" type="ORF">H2C83_02400</name>
</gene>
<dbReference type="Proteomes" id="UP000538292">
    <property type="component" value="Unassembled WGS sequence"/>
</dbReference>
<sequence>MKVVCILCDKVFQPDSRTEKKIKKYPHRLQLCPECHERIKNQVLARTGKSQSSEV</sequence>
<keyword evidence="2" id="KW-1185">Reference proteome</keyword>
<dbReference type="EMBL" id="JACEOL010000006">
    <property type="protein sequence ID" value="MBA4601194.1"/>
    <property type="molecule type" value="Genomic_DNA"/>
</dbReference>
<evidence type="ECO:0000313" key="2">
    <source>
        <dbReference type="Proteomes" id="UP000538292"/>
    </source>
</evidence>
<comment type="caution">
    <text evidence="1">The sequence shown here is derived from an EMBL/GenBank/DDBJ whole genome shotgun (WGS) entry which is preliminary data.</text>
</comment>
<name>A0A7W1XQ30_9BACL</name>
<reference evidence="1 2" key="1">
    <citation type="submission" date="2020-07" db="EMBL/GenBank/DDBJ databases">
        <title>Thermoactinomyces phylogeny.</title>
        <authorList>
            <person name="Dunlap C."/>
        </authorList>
    </citation>
    <scope>NUCLEOTIDE SEQUENCE [LARGE SCALE GENOMIC DNA]</scope>
    <source>
        <strain evidence="1 2">AMNI-1</strain>
    </source>
</reference>
<proteinExistence type="predicted"/>
<dbReference type="InterPro" id="IPR019241">
    <property type="entry name" value="DUF2197"/>
</dbReference>
<organism evidence="1 2">
    <name type="scientific">Thermoactinomyces mirandus</name>
    <dbReference type="NCBI Taxonomy" id="2756294"/>
    <lineage>
        <taxon>Bacteria</taxon>
        <taxon>Bacillati</taxon>
        <taxon>Bacillota</taxon>
        <taxon>Bacilli</taxon>
        <taxon>Bacillales</taxon>
        <taxon>Thermoactinomycetaceae</taxon>
        <taxon>Thermoactinomyces</taxon>
    </lineage>
</organism>
<protein>
    <submittedName>
        <fullName evidence="1">DUF2197 domain-containing protein</fullName>
    </submittedName>
</protein>
<dbReference type="RefSeq" id="WP_181737406.1">
    <property type="nucleotide sequence ID" value="NZ_JACEOL010000006.1"/>
</dbReference>
<evidence type="ECO:0000313" key="1">
    <source>
        <dbReference type="EMBL" id="MBA4601194.1"/>
    </source>
</evidence>
<accession>A0A7W1XQ30</accession>
<dbReference type="Pfam" id="PF09963">
    <property type="entry name" value="DUF2197"/>
    <property type="match status" value="1"/>
</dbReference>
<dbReference type="AlphaFoldDB" id="A0A7W1XQ30"/>